<feature type="compositionally biased region" description="Polar residues" evidence="1">
    <location>
        <begin position="1"/>
        <end position="36"/>
    </location>
</feature>
<evidence type="ECO:0000313" key="2">
    <source>
        <dbReference type="EMBL" id="QBZ56861.1"/>
    </source>
</evidence>
<accession>A0A4P7N6Q6</accession>
<name>A0A4P7N6Q6_PYROR</name>
<organism evidence="2 3">
    <name type="scientific">Pyricularia oryzae</name>
    <name type="common">Rice blast fungus</name>
    <name type="synonym">Magnaporthe oryzae</name>
    <dbReference type="NCBI Taxonomy" id="318829"/>
    <lineage>
        <taxon>Eukaryota</taxon>
        <taxon>Fungi</taxon>
        <taxon>Dikarya</taxon>
        <taxon>Ascomycota</taxon>
        <taxon>Pezizomycotina</taxon>
        <taxon>Sordariomycetes</taxon>
        <taxon>Sordariomycetidae</taxon>
        <taxon>Magnaporthales</taxon>
        <taxon>Pyriculariaceae</taxon>
        <taxon>Pyricularia</taxon>
    </lineage>
</organism>
<dbReference type="AlphaFoldDB" id="A0A4P7N6Q6"/>
<dbReference type="EMBL" id="CP034205">
    <property type="protein sequence ID" value="QBZ56861.1"/>
    <property type="molecule type" value="Genomic_DNA"/>
</dbReference>
<proteinExistence type="predicted"/>
<feature type="region of interest" description="Disordered" evidence="1">
    <location>
        <begin position="1"/>
        <end position="48"/>
    </location>
</feature>
<sequence>MSQRNPFNRGGSQQSASVQANPPGSSNQQRRPQDNISDLAKGMSGLGVTTTQTMDDTIFGIKEELCGIRAQLQSDERMQIQTNKAKGICRNVARKEVQDQNAHVMQSIEEMRTRIDGLTNMISGWINTTQANTSSPPQKGDGGRNQ</sequence>
<evidence type="ECO:0000256" key="1">
    <source>
        <dbReference type="SAM" id="MobiDB-lite"/>
    </source>
</evidence>
<protein>
    <submittedName>
        <fullName evidence="2">Uncharacterized protein</fullName>
    </submittedName>
</protein>
<dbReference type="Proteomes" id="UP000294847">
    <property type="component" value="Chromosome 2"/>
</dbReference>
<reference evidence="2 3" key="1">
    <citation type="journal article" date="2019" name="Mol. Biol. Evol.">
        <title>Blast fungal genomes show frequent chromosomal changes, gene gains and losses, and effector gene turnover.</title>
        <authorList>
            <person name="Gomez Luciano L.B."/>
            <person name="Jason Tsai I."/>
            <person name="Chuma I."/>
            <person name="Tosa Y."/>
            <person name="Chen Y.H."/>
            <person name="Li J.Y."/>
            <person name="Li M.Y."/>
            <person name="Jade Lu M.Y."/>
            <person name="Nakayashiki H."/>
            <person name="Li W.H."/>
        </authorList>
    </citation>
    <scope>NUCLEOTIDE SEQUENCE [LARGE SCALE GENOMIC DNA]</scope>
    <source>
        <strain evidence="2">MZ5-1-6</strain>
    </source>
</reference>
<evidence type="ECO:0000313" key="3">
    <source>
        <dbReference type="Proteomes" id="UP000294847"/>
    </source>
</evidence>
<gene>
    <name evidence="2" type="ORF">PoMZ_01779</name>
</gene>